<dbReference type="Proteomes" id="UP001157418">
    <property type="component" value="Unassembled WGS sequence"/>
</dbReference>
<comment type="caution">
    <text evidence="1">The sequence shown here is derived from an EMBL/GenBank/DDBJ whole genome shotgun (WGS) entry which is preliminary data.</text>
</comment>
<name>A0AAU9N9T8_9ASTR</name>
<keyword evidence="2" id="KW-1185">Reference proteome</keyword>
<proteinExistence type="predicted"/>
<reference evidence="1 2" key="1">
    <citation type="submission" date="2022-01" db="EMBL/GenBank/DDBJ databases">
        <authorList>
            <person name="Xiong W."/>
            <person name="Schranz E."/>
        </authorList>
    </citation>
    <scope>NUCLEOTIDE SEQUENCE [LARGE SCALE GENOMIC DNA]</scope>
</reference>
<evidence type="ECO:0000313" key="1">
    <source>
        <dbReference type="EMBL" id="CAH1429703.1"/>
    </source>
</evidence>
<gene>
    <name evidence="1" type="ORF">LVIROSA_LOCUS16545</name>
</gene>
<dbReference type="AlphaFoldDB" id="A0AAU9N9T8"/>
<accession>A0AAU9N9T8</accession>
<sequence length="74" mass="8447">MTFLTEVNFPFLGTAKHRSNWSPLHEISQHFKSASGVFVHPSDVWLVNFKQWEQTGEEQQGGETCSSLYAIYKG</sequence>
<evidence type="ECO:0000313" key="2">
    <source>
        <dbReference type="Proteomes" id="UP001157418"/>
    </source>
</evidence>
<organism evidence="1 2">
    <name type="scientific">Lactuca virosa</name>
    <dbReference type="NCBI Taxonomy" id="75947"/>
    <lineage>
        <taxon>Eukaryota</taxon>
        <taxon>Viridiplantae</taxon>
        <taxon>Streptophyta</taxon>
        <taxon>Embryophyta</taxon>
        <taxon>Tracheophyta</taxon>
        <taxon>Spermatophyta</taxon>
        <taxon>Magnoliopsida</taxon>
        <taxon>eudicotyledons</taxon>
        <taxon>Gunneridae</taxon>
        <taxon>Pentapetalae</taxon>
        <taxon>asterids</taxon>
        <taxon>campanulids</taxon>
        <taxon>Asterales</taxon>
        <taxon>Asteraceae</taxon>
        <taxon>Cichorioideae</taxon>
        <taxon>Cichorieae</taxon>
        <taxon>Lactucinae</taxon>
        <taxon>Lactuca</taxon>
    </lineage>
</organism>
<dbReference type="EMBL" id="CAKMRJ010003029">
    <property type="protein sequence ID" value="CAH1429703.1"/>
    <property type="molecule type" value="Genomic_DNA"/>
</dbReference>
<protein>
    <submittedName>
        <fullName evidence="1">Uncharacterized protein</fullName>
    </submittedName>
</protein>